<reference evidence="4" key="1">
    <citation type="journal article" date="2013" name="BMC Genomics">
        <title>Genome and transcriptome sequencing of the halophilic fungus Wallemia ichthyophaga: haloadaptations present and absent.</title>
        <authorList>
            <person name="Zajc J."/>
            <person name="Liu Y."/>
            <person name="Dai W."/>
            <person name="Yang Z."/>
            <person name="Hu J."/>
            <person name="Gostincar C."/>
            <person name="Gunde-Cimerman N."/>
        </authorList>
    </citation>
    <scope>NUCLEOTIDE SEQUENCE [LARGE SCALE GENOMIC DNA]</scope>
    <source>
        <strain evidence="4">EXF-994 / CBS 113033</strain>
    </source>
</reference>
<dbReference type="InterPro" id="IPR036742">
    <property type="entry name" value="ATP_synth_F1_esu_sf_mt"/>
</dbReference>
<dbReference type="OrthoDB" id="10394977at2759"/>
<gene>
    <name evidence="3" type="ORF">J056_001767</name>
</gene>
<dbReference type="KEGG" id="wic:J056_001767"/>
<dbReference type="GO" id="GO:0005743">
    <property type="term" value="C:mitochondrial inner membrane"/>
    <property type="evidence" value="ECO:0007669"/>
    <property type="project" value="InterPro"/>
</dbReference>
<dbReference type="HOGENOM" id="CLU_900800_0_0_1"/>
<feature type="compositionally biased region" description="Polar residues" evidence="2">
    <location>
        <begin position="173"/>
        <end position="197"/>
    </location>
</feature>
<evidence type="ECO:0000313" key="3">
    <source>
        <dbReference type="EMBL" id="EOQ99444.1"/>
    </source>
</evidence>
<dbReference type="RefSeq" id="XP_009269670.1">
    <property type="nucleotide sequence ID" value="XM_009271395.1"/>
</dbReference>
<dbReference type="SUPFAM" id="SSF48690">
    <property type="entry name" value="Epsilon subunit of mitochondrial F1F0-ATP synthase"/>
    <property type="match status" value="1"/>
</dbReference>
<comment type="similarity">
    <text evidence="1">Belongs to the eukaryotic ATPase epsilon family.</text>
</comment>
<dbReference type="GO" id="GO:0045259">
    <property type="term" value="C:proton-transporting ATP synthase complex"/>
    <property type="evidence" value="ECO:0007669"/>
    <property type="project" value="InterPro"/>
</dbReference>
<dbReference type="GeneID" id="20374719"/>
<dbReference type="AlphaFoldDB" id="R9ABK1"/>
<dbReference type="STRING" id="1299270.R9ABK1"/>
<protein>
    <submittedName>
        <fullName evidence="3">Uncharacterized protein</fullName>
    </submittedName>
</protein>
<evidence type="ECO:0000256" key="2">
    <source>
        <dbReference type="SAM" id="MobiDB-lite"/>
    </source>
</evidence>
<accession>R9ABK1</accession>
<proteinExistence type="inferred from homology"/>
<evidence type="ECO:0000313" key="4">
    <source>
        <dbReference type="Proteomes" id="UP000014064"/>
    </source>
</evidence>
<evidence type="ECO:0000256" key="1">
    <source>
        <dbReference type="ARBA" id="ARBA00009502"/>
    </source>
</evidence>
<organism evidence="3 4">
    <name type="scientific">Wallemia ichthyophaga (strain EXF-994 / CBS 113033)</name>
    <dbReference type="NCBI Taxonomy" id="1299270"/>
    <lineage>
        <taxon>Eukaryota</taxon>
        <taxon>Fungi</taxon>
        <taxon>Dikarya</taxon>
        <taxon>Basidiomycota</taxon>
        <taxon>Wallemiomycotina</taxon>
        <taxon>Wallemiomycetes</taxon>
        <taxon>Wallemiales</taxon>
        <taxon>Wallemiaceae</taxon>
        <taxon>Wallemia</taxon>
    </lineage>
</organism>
<keyword evidence="4" id="KW-1185">Reference proteome</keyword>
<dbReference type="Gene3D" id="1.10.1620.20">
    <property type="entry name" value="ATP synthase, F1 complex, epsilon subunit superfamily, mitochondrial"/>
    <property type="match status" value="1"/>
</dbReference>
<dbReference type="GO" id="GO:0046933">
    <property type="term" value="F:proton-transporting ATP synthase activity, rotational mechanism"/>
    <property type="evidence" value="ECO:0007669"/>
    <property type="project" value="InterPro"/>
</dbReference>
<name>R9ABK1_WALI9</name>
<feature type="compositionally biased region" description="Low complexity" evidence="2">
    <location>
        <begin position="205"/>
        <end position="223"/>
    </location>
</feature>
<dbReference type="CDD" id="cd12153">
    <property type="entry name" value="F1-ATPase_epsilon"/>
    <property type="match status" value="1"/>
</dbReference>
<dbReference type="OMA" id="YESLTAC"/>
<sequence length="363" mass="39835">MSRLSYSQLEFELEQGTGDQQLKRIQAKYGIAAKRQLLNRVAKLETAHAIGKSSAELDARRTVFRLSHDQLAGMISQGAKWAEIGREAGVRSTYAQAVWASIQDNYPGIKYAHGKGRGRNGHPVTDQDKNSVLLFRQGHITRAQAYESLTACGRTRGGAKQILNKYSHSNLDNLTVTTQRPRAQSNASISSIETSYDQQRRVLTPPLSLSSSNGSSLDGSPESGNEANTAITGSTPKSPVTPISLPISSLLQPEGQEGEDEEPPKLRSDRTGLGLRLSEGYGYYYTNKLPPISVNRMSNKSGAAWRSHFSYNRFVTVAARAVRNSLNEKERSIAARRGETALRYTEYENGAPSGFKPVTEESK</sequence>
<dbReference type="InterPro" id="IPR006721">
    <property type="entry name" value="ATP_synth_F1_esu_mt"/>
</dbReference>
<dbReference type="Proteomes" id="UP000014064">
    <property type="component" value="Unassembled WGS sequence"/>
</dbReference>
<dbReference type="Pfam" id="PF04627">
    <property type="entry name" value="ATP-synt_Eps"/>
    <property type="match status" value="1"/>
</dbReference>
<feature type="compositionally biased region" description="Polar residues" evidence="2">
    <location>
        <begin position="225"/>
        <end position="238"/>
    </location>
</feature>
<dbReference type="EMBL" id="KE007241">
    <property type="protein sequence ID" value="EOQ99444.1"/>
    <property type="molecule type" value="Genomic_DNA"/>
</dbReference>
<feature type="region of interest" description="Disordered" evidence="2">
    <location>
        <begin position="173"/>
        <end position="273"/>
    </location>
</feature>